<dbReference type="InterPro" id="IPR000276">
    <property type="entry name" value="GPCR_Rhodpsn"/>
</dbReference>
<dbReference type="SUPFAM" id="SSF81321">
    <property type="entry name" value="Family A G protein-coupled receptor-like"/>
    <property type="match status" value="1"/>
</dbReference>
<keyword evidence="7" id="KW-1015">Disulfide bond</keyword>
<evidence type="ECO:0000256" key="13">
    <source>
        <dbReference type="ARBA" id="ARBA00039587"/>
    </source>
</evidence>
<evidence type="ECO:0000256" key="3">
    <source>
        <dbReference type="ARBA" id="ARBA00022692"/>
    </source>
</evidence>
<dbReference type="InterPro" id="IPR017452">
    <property type="entry name" value="GPCR_Rhodpsn_7TM"/>
</dbReference>
<sequence length="356" mass="40608">MQNLMEEANRTVLSGKNDSTAVIRTSHSPVDISPLNLAVAIFVLVSFLVGTLINGLFLWVLGMKMKRTVNTLWFFHLILTYVTSSSYMPFLAVYILLGYRWVFGITMCKAINFFGSLGLFTTVLLLTIISLDRYLLIRHPVWSQCNRTVSRARRVIVGVWLASLTLSAPYLAFRETRVVENGRMVCVNNYALSSDWDDPRMEALRDRIHLTIFLVRFLLAFLIPFCAIMGFYCGMGWEMKRKKLARNRKPIRVLAAAVASFFVCWLPYHLYHASLLFQEAPSSLRLSLRVVFIIIMCFNFWVTPVLYLFVGETFQQVCKTSVLALLKKAFVDVSVVPEDDTSANDEGHPNINQSNL</sequence>
<evidence type="ECO:0000256" key="4">
    <source>
        <dbReference type="ARBA" id="ARBA00022989"/>
    </source>
</evidence>
<feature type="domain" description="G-protein coupled receptors family 1 profile" evidence="16">
    <location>
        <begin position="53"/>
        <end position="307"/>
    </location>
</feature>
<feature type="transmembrane region" description="Helical" evidence="15">
    <location>
        <begin position="253"/>
        <end position="270"/>
    </location>
</feature>
<dbReference type="Gene3D" id="1.20.1070.10">
    <property type="entry name" value="Rhodopsin 7-helix transmembrane proteins"/>
    <property type="match status" value="1"/>
</dbReference>
<keyword evidence="10 14" id="KW-0807">Transducer</keyword>
<evidence type="ECO:0000256" key="15">
    <source>
        <dbReference type="SAM" id="Phobius"/>
    </source>
</evidence>
<name>A0ABM1LBI9_GEKJA</name>
<dbReference type="PROSITE" id="PS00237">
    <property type="entry name" value="G_PROTEIN_RECEP_F1_1"/>
    <property type="match status" value="1"/>
</dbReference>
<feature type="transmembrane region" description="Helical" evidence="15">
    <location>
        <begin position="152"/>
        <end position="173"/>
    </location>
</feature>
<keyword evidence="8 14" id="KW-0675">Receptor</keyword>
<keyword evidence="6 15" id="KW-0472">Membrane</keyword>
<dbReference type="PRINTS" id="PR00526">
    <property type="entry name" value="FMETLEUPHER"/>
</dbReference>
<dbReference type="InterPro" id="IPR000826">
    <property type="entry name" value="Formyl_rcpt-rel"/>
</dbReference>
<dbReference type="PANTHER" id="PTHR24225:SF5">
    <property type="entry name" value="G-PROTEIN COUPLED RECEPTOR 33-RELATED"/>
    <property type="match status" value="1"/>
</dbReference>
<feature type="transmembrane region" description="Helical" evidence="15">
    <location>
        <begin position="111"/>
        <end position="131"/>
    </location>
</feature>
<feature type="transmembrane region" description="Helical" evidence="15">
    <location>
        <begin position="37"/>
        <end position="61"/>
    </location>
</feature>
<dbReference type="Proteomes" id="UP000694871">
    <property type="component" value="Unplaced"/>
</dbReference>
<dbReference type="Pfam" id="PF00001">
    <property type="entry name" value="7tm_1"/>
    <property type="match status" value="1"/>
</dbReference>
<comment type="similarity">
    <text evidence="11">Belongs to the chemokine-like receptor (CMKLR) family.</text>
</comment>
<comment type="similarity">
    <text evidence="14">Belongs to the G-protein coupled receptor 1 family.</text>
</comment>
<keyword evidence="17" id="KW-1185">Reference proteome</keyword>
<evidence type="ECO:0000256" key="6">
    <source>
        <dbReference type="ARBA" id="ARBA00023136"/>
    </source>
</evidence>
<evidence type="ECO:0000313" key="17">
    <source>
        <dbReference type="Proteomes" id="UP000694871"/>
    </source>
</evidence>
<keyword evidence="4 15" id="KW-1133">Transmembrane helix</keyword>
<feature type="transmembrane region" description="Helical" evidence="15">
    <location>
        <begin position="208"/>
        <end position="232"/>
    </location>
</feature>
<evidence type="ECO:0000256" key="5">
    <source>
        <dbReference type="ARBA" id="ARBA00023040"/>
    </source>
</evidence>
<evidence type="ECO:0000256" key="14">
    <source>
        <dbReference type="RuleBase" id="RU000688"/>
    </source>
</evidence>
<dbReference type="PROSITE" id="PS50262">
    <property type="entry name" value="G_PROTEIN_RECEP_F1_2"/>
    <property type="match status" value="1"/>
</dbReference>
<evidence type="ECO:0000256" key="11">
    <source>
        <dbReference type="ARBA" id="ARBA00025736"/>
    </source>
</evidence>
<feature type="transmembrane region" description="Helical" evidence="15">
    <location>
        <begin position="73"/>
        <end position="99"/>
    </location>
</feature>
<keyword evidence="2" id="KW-1003">Cell membrane</keyword>
<gene>
    <name evidence="18" type="primary">LOC107124375</name>
</gene>
<evidence type="ECO:0000256" key="8">
    <source>
        <dbReference type="ARBA" id="ARBA00023170"/>
    </source>
</evidence>
<evidence type="ECO:0000313" key="18">
    <source>
        <dbReference type="RefSeq" id="XP_015283326.1"/>
    </source>
</evidence>
<dbReference type="RefSeq" id="XP_015283326.1">
    <property type="nucleotide sequence ID" value="XM_015427840.1"/>
</dbReference>
<keyword evidence="3 14" id="KW-0812">Transmembrane</keyword>
<reference evidence="18" key="1">
    <citation type="submission" date="2025-08" db="UniProtKB">
        <authorList>
            <consortium name="RefSeq"/>
        </authorList>
    </citation>
    <scope>IDENTIFICATION</scope>
</reference>
<evidence type="ECO:0000256" key="10">
    <source>
        <dbReference type="ARBA" id="ARBA00023224"/>
    </source>
</evidence>
<dbReference type="PRINTS" id="PR00237">
    <property type="entry name" value="GPCRRHODOPSN"/>
</dbReference>
<organism evidence="17 18">
    <name type="scientific">Gekko japonicus</name>
    <name type="common">Schlegel's Japanese gecko</name>
    <dbReference type="NCBI Taxonomy" id="146911"/>
    <lineage>
        <taxon>Eukaryota</taxon>
        <taxon>Metazoa</taxon>
        <taxon>Chordata</taxon>
        <taxon>Craniata</taxon>
        <taxon>Vertebrata</taxon>
        <taxon>Euteleostomi</taxon>
        <taxon>Lepidosauria</taxon>
        <taxon>Squamata</taxon>
        <taxon>Bifurcata</taxon>
        <taxon>Gekkota</taxon>
        <taxon>Gekkonidae</taxon>
        <taxon>Gekkoninae</taxon>
        <taxon>Gekko</taxon>
    </lineage>
</organism>
<dbReference type="PANTHER" id="PTHR24225">
    <property type="entry name" value="CHEMOTACTIC RECEPTOR"/>
    <property type="match status" value="1"/>
</dbReference>
<evidence type="ECO:0000259" key="16">
    <source>
        <dbReference type="PROSITE" id="PS50262"/>
    </source>
</evidence>
<feature type="transmembrane region" description="Helical" evidence="15">
    <location>
        <begin position="290"/>
        <end position="310"/>
    </location>
</feature>
<dbReference type="GeneID" id="107124375"/>
<keyword evidence="9" id="KW-0325">Glycoprotein</keyword>
<evidence type="ECO:0000256" key="2">
    <source>
        <dbReference type="ARBA" id="ARBA00022475"/>
    </source>
</evidence>
<evidence type="ECO:0000256" key="1">
    <source>
        <dbReference type="ARBA" id="ARBA00004651"/>
    </source>
</evidence>
<comment type="function">
    <text evidence="12">Orphan receptor; could be a chemoattractant receptor.</text>
</comment>
<proteinExistence type="inferred from homology"/>
<keyword evidence="5 14" id="KW-0297">G-protein coupled receptor</keyword>
<evidence type="ECO:0000256" key="12">
    <source>
        <dbReference type="ARBA" id="ARBA00037161"/>
    </source>
</evidence>
<accession>A0ABM1LBI9</accession>
<evidence type="ECO:0000256" key="7">
    <source>
        <dbReference type="ARBA" id="ARBA00023157"/>
    </source>
</evidence>
<protein>
    <recommendedName>
        <fullName evidence="13">Probable G-protein coupled receptor 33</fullName>
    </recommendedName>
</protein>
<evidence type="ECO:0000256" key="9">
    <source>
        <dbReference type="ARBA" id="ARBA00023180"/>
    </source>
</evidence>
<comment type="subcellular location">
    <subcellularLocation>
        <location evidence="1">Cell membrane</location>
        <topology evidence="1">Multi-pass membrane protein</topology>
    </subcellularLocation>
</comment>